<evidence type="ECO:0000313" key="2">
    <source>
        <dbReference type="Proteomes" id="UP000576082"/>
    </source>
</evidence>
<protein>
    <submittedName>
        <fullName evidence="1">Uncharacterized protein</fullName>
    </submittedName>
</protein>
<proteinExistence type="predicted"/>
<organism evidence="1 2">
    <name type="scientific">Flammeovirga aprica JL-4</name>
    <dbReference type="NCBI Taxonomy" id="694437"/>
    <lineage>
        <taxon>Bacteria</taxon>
        <taxon>Pseudomonadati</taxon>
        <taxon>Bacteroidota</taxon>
        <taxon>Cytophagia</taxon>
        <taxon>Cytophagales</taxon>
        <taxon>Flammeovirgaceae</taxon>
        <taxon>Flammeovirga</taxon>
    </lineage>
</organism>
<dbReference type="RefSeq" id="WP_169659857.1">
    <property type="nucleotide sequence ID" value="NZ_JABANE010000107.1"/>
</dbReference>
<sequence>MLLLKINPTRKEDLLIKQKLDEMFLAKKVETEESLEMPIIIQGKEEYKGNERIGQFFKELTVLYDGWYEDRCDKYENVDGTPKF</sequence>
<reference evidence="1 2" key="1">
    <citation type="submission" date="2020-04" db="EMBL/GenBank/DDBJ databases">
        <title>Flammeovirga sp. SR4, a novel species isolated from seawater.</title>
        <authorList>
            <person name="Wang X."/>
        </authorList>
    </citation>
    <scope>NUCLEOTIDE SEQUENCE [LARGE SCALE GENOMIC DNA]</scope>
    <source>
        <strain evidence="1 2">ATCC 23126</strain>
    </source>
</reference>
<comment type="caution">
    <text evidence="1">The sequence shown here is derived from an EMBL/GenBank/DDBJ whole genome shotgun (WGS) entry which is preliminary data.</text>
</comment>
<dbReference type="EMBL" id="JABANE010000107">
    <property type="protein sequence ID" value="NME71649.1"/>
    <property type="molecule type" value="Genomic_DNA"/>
</dbReference>
<name>A0A7X9RZU1_9BACT</name>
<accession>A0A7X9RZU1</accession>
<keyword evidence="2" id="KW-1185">Reference proteome</keyword>
<evidence type="ECO:0000313" key="1">
    <source>
        <dbReference type="EMBL" id="NME71649.1"/>
    </source>
</evidence>
<dbReference type="AlphaFoldDB" id="A0A7X9RZU1"/>
<gene>
    <name evidence="1" type="ORF">HHU12_27035</name>
</gene>
<dbReference type="Proteomes" id="UP000576082">
    <property type="component" value="Unassembled WGS sequence"/>
</dbReference>